<sequence length="247" mass="27050">MAAVAAAASVAFVVSTMELRWRTFSHTQGWNSSQWSNIASIVLLHGVRTTVLIPSMFVNQMGGSNVEKAKVIQTLLFVSGQNTRMQSLFGTRLPSLIGGSYAFVIPMTSILHAGRYHLSSPEPNGDYCTYHKFERTMRGMQGALIVASCFQMLIGFLRVWRNVVRFLTPLSMVPLMTFTGLGLYYLGFQMLAKCVEIGIPELILMVIASQASYIFLIHSNGGRPTFQAGEAFAMTAASLVASLEVCS</sequence>
<evidence type="ECO:0000256" key="5">
    <source>
        <dbReference type="ARBA" id="ARBA00023136"/>
    </source>
</evidence>
<accession>A0AAV6KJM3</accession>
<evidence type="ECO:0000313" key="7">
    <source>
        <dbReference type="EMBL" id="KAG5552823.1"/>
    </source>
</evidence>
<keyword evidence="8" id="KW-1185">Reference proteome</keyword>
<dbReference type="PANTHER" id="PTHR11119">
    <property type="entry name" value="XANTHINE-URACIL / VITAMIN C PERMEASE FAMILY MEMBER"/>
    <property type="match status" value="1"/>
</dbReference>
<proteinExistence type="inferred from homology"/>
<feature type="transmembrane region" description="Helical" evidence="6">
    <location>
        <begin position="142"/>
        <end position="160"/>
    </location>
</feature>
<dbReference type="Proteomes" id="UP000823749">
    <property type="component" value="Chromosome 4"/>
</dbReference>
<comment type="subcellular location">
    <subcellularLocation>
        <location evidence="1">Membrane</location>
        <topology evidence="1">Multi-pass membrane protein</topology>
    </subcellularLocation>
</comment>
<evidence type="ECO:0008006" key="9">
    <source>
        <dbReference type="Google" id="ProtNLM"/>
    </source>
</evidence>
<evidence type="ECO:0000256" key="1">
    <source>
        <dbReference type="ARBA" id="ARBA00004141"/>
    </source>
</evidence>
<dbReference type="AlphaFoldDB" id="A0AAV6KJM3"/>
<dbReference type="Pfam" id="PF00860">
    <property type="entry name" value="Xan_ur_permease"/>
    <property type="match status" value="1"/>
</dbReference>
<feature type="transmembrane region" description="Helical" evidence="6">
    <location>
        <begin position="198"/>
        <end position="217"/>
    </location>
</feature>
<evidence type="ECO:0000256" key="2">
    <source>
        <dbReference type="ARBA" id="ARBA00008821"/>
    </source>
</evidence>
<name>A0AAV6KJM3_9ERIC</name>
<dbReference type="GO" id="GO:0016020">
    <property type="term" value="C:membrane"/>
    <property type="evidence" value="ECO:0007669"/>
    <property type="project" value="UniProtKB-SubCell"/>
</dbReference>
<feature type="transmembrane region" description="Helical" evidence="6">
    <location>
        <begin position="166"/>
        <end position="186"/>
    </location>
</feature>
<dbReference type="GO" id="GO:0022857">
    <property type="term" value="F:transmembrane transporter activity"/>
    <property type="evidence" value="ECO:0007669"/>
    <property type="project" value="InterPro"/>
</dbReference>
<evidence type="ECO:0000256" key="3">
    <source>
        <dbReference type="ARBA" id="ARBA00022692"/>
    </source>
</evidence>
<dbReference type="InterPro" id="IPR006043">
    <property type="entry name" value="NCS2"/>
</dbReference>
<keyword evidence="5 6" id="KW-0472">Membrane</keyword>
<comment type="caution">
    <text evidence="7">The sequence shown here is derived from an EMBL/GenBank/DDBJ whole genome shotgun (WGS) entry which is preliminary data.</text>
</comment>
<comment type="similarity">
    <text evidence="2">Belongs to the nucleobase:cation symporter-2 (NCS2) (TC 2.A.40) family.</text>
</comment>
<evidence type="ECO:0000313" key="8">
    <source>
        <dbReference type="Proteomes" id="UP000823749"/>
    </source>
</evidence>
<protein>
    <recommendedName>
        <fullName evidence="9">PIN-like protein</fullName>
    </recommendedName>
</protein>
<dbReference type="EMBL" id="JACTNZ010000004">
    <property type="protein sequence ID" value="KAG5552823.1"/>
    <property type="molecule type" value="Genomic_DNA"/>
</dbReference>
<organism evidence="7 8">
    <name type="scientific">Rhododendron griersonianum</name>
    <dbReference type="NCBI Taxonomy" id="479676"/>
    <lineage>
        <taxon>Eukaryota</taxon>
        <taxon>Viridiplantae</taxon>
        <taxon>Streptophyta</taxon>
        <taxon>Embryophyta</taxon>
        <taxon>Tracheophyta</taxon>
        <taxon>Spermatophyta</taxon>
        <taxon>Magnoliopsida</taxon>
        <taxon>eudicotyledons</taxon>
        <taxon>Gunneridae</taxon>
        <taxon>Pentapetalae</taxon>
        <taxon>asterids</taxon>
        <taxon>Ericales</taxon>
        <taxon>Ericaceae</taxon>
        <taxon>Ericoideae</taxon>
        <taxon>Rhodoreae</taxon>
        <taxon>Rhododendron</taxon>
    </lineage>
</organism>
<evidence type="ECO:0000256" key="4">
    <source>
        <dbReference type="ARBA" id="ARBA00022989"/>
    </source>
</evidence>
<evidence type="ECO:0000256" key="6">
    <source>
        <dbReference type="SAM" id="Phobius"/>
    </source>
</evidence>
<keyword evidence="3 6" id="KW-0812">Transmembrane</keyword>
<reference evidence="7" key="1">
    <citation type="submission" date="2020-08" db="EMBL/GenBank/DDBJ databases">
        <title>Plant Genome Project.</title>
        <authorList>
            <person name="Zhang R.-G."/>
        </authorList>
    </citation>
    <scope>NUCLEOTIDE SEQUENCE</scope>
    <source>
        <strain evidence="7">WSP0</strain>
        <tissue evidence="7">Leaf</tissue>
    </source>
</reference>
<keyword evidence="4 6" id="KW-1133">Transmembrane helix</keyword>
<gene>
    <name evidence="7" type="ORF">RHGRI_010808</name>
</gene>